<reference evidence="3 4" key="1">
    <citation type="submission" date="2021-06" db="EMBL/GenBank/DDBJ databases">
        <authorList>
            <person name="Kallberg Y."/>
            <person name="Tangrot J."/>
            <person name="Rosling A."/>
        </authorList>
    </citation>
    <scope>NUCLEOTIDE SEQUENCE [LARGE SCALE GENOMIC DNA]</scope>
    <source>
        <strain evidence="3 4">120-4 pot B 10/14</strain>
    </source>
</reference>
<evidence type="ECO:0000259" key="2">
    <source>
        <dbReference type="Pfam" id="PF03184"/>
    </source>
</evidence>
<feature type="domain" description="DDE-1" evidence="2">
    <location>
        <begin position="2"/>
        <end position="51"/>
    </location>
</feature>
<protein>
    <submittedName>
        <fullName evidence="3">22663_t:CDS:1</fullName>
    </submittedName>
</protein>
<feature type="compositionally biased region" description="Acidic residues" evidence="1">
    <location>
        <begin position="92"/>
        <end position="108"/>
    </location>
</feature>
<evidence type="ECO:0000313" key="3">
    <source>
        <dbReference type="EMBL" id="CAG8795695.1"/>
    </source>
</evidence>
<dbReference type="InterPro" id="IPR004875">
    <property type="entry name" value="DDE_SF_endonuclease_dom"/>
</dbReference>
<dbReference type="Pfam" id="PF03184">
    <property type="entry name" value="DDE_1"/>
    <property type="match status" value="1"/>
</dbReference>
<dbReference type="Proteomes" id="UP000789901">
    <property type="component" value="Unassembled WGS sequence"/>
</dbReference>
<feature type="compositionally biased region" description="Acidic residues" evidence="1">
    <location>
        <begin position="116"/>
        <end position="133"/>
    </location>
</feature>
<name>A0ABN7VSM1_GIGMA</name>
<evidence type="ECO:0000313" key="4">
    <source>
        <dbReference type="Proteomes" id="UP000789901"/>
    </source>
</evidence>
<sequence>MPLVVGSSIEPRALSGINHATLPVTYHANLKAWMRSEIFGEWLKELDQKFREDQIMSFNEEDSLNEVNFSYDNDFLGDNNNFSDNNFSNNEFPDDDFPDDDFPDDDFPDYNFSDNDFPDDNFSDDNLLDDNFPDDTFPSNDDFPNDDL</sequence>
<feature type="compositionally biased region" description="Low complexity" evidence="1">
    <location>
        <begin position="80"/>
        <end position="91"/>
    </location>
</feature>
<comment type="caution">
    <text evidence="3">The sequence shown here is derived from an EMBL/GenBank/DDBJ whole genome shotgun (WGS) entry which is preliminary data.</text>
</comment>
<accession>A0ABN7VSM1</accession>
<feature type="region of interest" description="Disordered" evidence="1">
    <location>
        <begin position="80"/>
        <end position="148"/>
    </location>
</feature>
<evidence type="ECO:0000256" key="1">
    <source>
        <dbReference type="SAM" id="MobiDB-lite"/>
    </source>
</evidence>
<organism evidence="3 4">
    <name type="scientific">Gigaspora margarita</name>
    <dbReference type="NCBI Taxonomy" id="4874"/>
    <lineage>
        <taxon>Eukaryota</taxon>
        <taxon>Fungi</taxon>
        <taxon>Fungi incertae sedis</taxon>
        <taxon>Mucoromycota</taxon>
        <taxon>Glomeromycotina</taxon>
        <taxon>Glomeromycetes</taxon>
        <taxon>Diversisporales</taxon>
        <taxon>Gigasporaceae</taxon>
        <taxon>Gigaspora</taxon>
    </lineage>
</organism>
<gene>
    <name evidence="3" type="ORF">GMARGA_LOCUS22037</name>
</gene>
<dbReference type="EMBL" id="CAJVQB010020906">
    <property type="protein sequence ID" value="CAG8795695.1"/>
    <property type="molecule type" value="Genomic_DNA"/>
</dbReference>
<proteinExistence type="predicted"/>
<keyword evidence="4" id="KW-1185">Reference proteome</keyword>